<dbReference type="GO" id="GO:0000271">
    <property type="term" value="P:polysaccharide biosynthetic process"/>
    <property type="evidence" value="ECO:0007669"/>
    <property type="project" value="TreeGrafter"/>
</dbReference>
<reference evidence="3 4" key="1">
    <citation type="submission" date="2018-11" db="EMBL/GenBank/DDBJ databases">
        <authorList>
            <person name="Mardanov A.V."/>
            <person name="Ravin N.V."/>
            <person name="Dedysh S.N."/>
        </authorList>
    </citation>
    <scope>NUCLEOTIDE SEQUENCE [LARGE SCALE GENOMIC DNA]</scope>
    <source>
        <strain evidence="3 4">AF10</strain>
    </source>
</reference>
<comment type="caution">
    <text evidence="3">The sequence shown here is derived from an EMBL/GenBank/DDBJ whole genome shotgun (WGS) entry which is preliminary data.</text>
</comment>
<feature type="transmembrane region" description="Helical" evidence="1">
    <location>
        <begin position="203"/>
        <end position="223"/>
    </location>
</feature>
<accession>A0A4V1L5H0</accession>
<evidence type="ECO:0000313" key="4">
    <source>
        <dbReference type="Proteomes" id="UP000289437"/>
    </source>
</evidence>
<dbReference type="PANTHER" id="PTHR23028:SF53">
    <property type="entry name" value="ACYL_TRANSF_3 DOMAIN-CONTAINING PROTEIN"/>
    <property type="match status" value="1"/>
</dbReference>
<keyword evidence="3" id="KW-0808">Transferase</keyword>
<gene>
    <name evidence="3" type="ORF">GRAN_2591</name>
</gene>
<dbReference type="Proteomes" id="UP000289437">
    <property type="component" value="Unassembled WGS sequence"/>
</dbReference>
<feature type="transmembrane region" description="Helical" evidence="1">
    <location>
        <begin position="235"/>
        <end position="254"/>
    </location>
</feature>
<protein>
    <submittedName>
        <fullName evidence="3">Putative transmembrane acyltransferase</fullName>
    </submittedName>
</protein>
<dbReference type="Pfam" id="PF01757">
    <property type="entry name" value="Acyl_transf_3"/>
    <property type="match status" value="1"/>
</dbReference>
<feature type="transmembrane region" description="Helical" evidence="1">
    <location>
        <begin position="95"/>
        <end position="113"/>
    </location>
</feature>
<proteinExistence type="predicted"/>
<evidence type="ECO:0000256" key="1">
    <source>
        <dbReference type="SAM" id="Phobius"/>
    </source>
</evidence>
<sequence>MKTEQREQTNPGLGTGYLPTLDGWRAIAILSVILSHDRIAHLGRFSSSWFRESGGNRGVELFFAISGLLICSRLLQEERLRGTISLRGFYIRRLCRIQPAALLFLAIVSILTLRTVLTLAPGDLIASFLLVRNYLPLHAVNDSWYTGHFWSLSVEEHFYLLLPAFLLTVVRFRLLILGLLAVATELWRVFVYGHPALQFGPVYTFHTDVAVGAILLGAFAAVLVERPVWRARCLLWLRPSVAIGLSALVWLRLALHHSRIDHAALIFTLPILIVSTMLHPESLPGRLLESRPVRFVGRISYSLYLWQMLFFTFYYALQPPDSRILALVQQTPLRYVLVLVFALVSYYLVERPMIRLGHRLARPALPGREVPGLTPLPFFSEPSSGLLTEETAGRAA</sequence>
<dbReference type="InterPro" id="IPR050879">
    <property type="entry name" value="Acyltransferase_3"/>
</dbReference>
<feature type="domain" description="Acyltransferase 3" evidence="2">
    <location>
        <begin position="21"/>
        <end position="348"/>
    </location>
</feature>
<dbReference type="AlphaFoldDB" id="A0A4V1L5H0"/>
<evidence type="ECO:0000313" key="3">
    <source>
        <dbReference type="EMBL" id="RXH55734.1"/>
    </source>
</evidence>
<keyword evidence="4" id="KW-1185">Reference proteome</keyword>
<name>A0A4V1L5H0_9BACT</name>
<feature type="transmembrane region" description="Helical" evidence="1">
    <location>
        <begin position="299"/>
        <end position="317"/>
    </location>
</feature>
<dbReference type="RefSeq" id="WP_128913329.1">
    <property type="nucleotide sequence ID" value="NZ_RDSM01000002.1"/>
</dbReference>
<dbReference type="OrthoDB" id="9796461at2"/>
<dbReference type="InterPro" id="IPR002656">
    <property type="entry name" value="Acyl_transf_3_dom"/>
</dbReference>
<keyword evidence="3" id="KW-0012">Acyltransferase</keyword>
<feature type="transmembrane region" description="Helical" evidence="1">
    <location>
        <begin position="332"/>
        <end position="349"/>
    </location>
</feature>
<feature type="transmembrane region" description="Helical" evidence="1">
    <location>
        <begin position="158"/>
        <end position="183"/>
    </location>
</feature>
<dbReference type="PANTHER" id="PTHR23028">
    <property type="entry name" value="ACETYLTRANSFERASE"/>
    <property type="match status" value="1"/>
</dbReference>
<dbReference type="GO" id="GO:0016747">
    <property type="term" value="F:acyltransferase activity, transferring groups other than amino-acyl groups"/>
    <property type="evidence" value="ECO:0007669"/>
    <property type="project" value="InterPro"/>
</dbReference>
<dbReference type="EMBL" id="RDSM01000002">
    <property type="protein sequence ID" value="RXH55734.1"/>
    <property type="molecule type" value="Genomic_DNA"/>
</dbReference>
<evidence type="ECO:0000259" key="2">
    <source>
        <dbReference type="Pfam" id="PF01757"/>
    </source>
</evidence>
<organism evidence="3 4">
    <name type="scientific">Granulicella sibirica</name>
    <dbReference type="NCBI Taxonomy" id="2479048"/>
    <lineage>
        <taxon>Bacteria</taxon>
        <taxon>Pseudomonadati</taxon>
        <taxon>Acidobacteriota</taxon>
        <taxon>Terriglobia</taxon>
        <taxon>Terriglobales</taxon>
        <taxon>Acidobacteriaceae</taxon>
        <taxon>Granulicella</taxon>
    </lineage>
</organism>
<keyword evidence="1" id="KW-0472">Membrane</keyword>
<dbReference type="GO" id="GO:0016020">
    <property type="term" value="C:membrane"/>
    <property type="evidence" value="ECO:0007669"/>
    <property type="project" value="TreeGrafter"/>
</dbReference>
<keyword evidence="1" id="KW-1133">Transmembrane helix</keyword>
<keyword evidence="1 3" id="KW-0812">Transmembrane</keyword>
<reference evidence="4" key="2">
    <citation type="submission" date="2019-02" db="EMBL/GenBank/DDBJ databases">
        <title>Granulicella sibirica sp. nov., a psychrotolerant acidobacterium isolated from an organic soil layer in forested tundra, West Siberia.</title>
        <authorList>
            <person name="Oshkin I.Y."/>
            <person name="Kulichevskaya I.S."/>
            <person name="Rijpstra W.I.C."/>
            <person name="Sinninghe Damste J.S."/>
            <person name="Rakitin A.L."/>
            <person name="Ravin N.V."/>
            <person name="Dedysh S.N."/>
        </authorList>
    </citation>
    <scope>NUCLEOTIDE SEQUENCE [LARGE SCALE GENOMIC DNA]</scope>
    <source>
        <strain evidence="4">AF10</strain>
    </source>
</reference>